<feature type="region of interest" description="Disordered" evidence="1">
    <location>
        <begin position="252"/>
        <end position="271"/>
    </location>
</feature>
<keyword evidence="2" id="KW-1133">Transmembrane helix</keyword>
<gene>
    <name evidence="3" type="ORF">K460DRAFT_6586</name>
</gene>
<evidence type="ECO:0000256" key="1">
    <source>
        <dbReference type="SAM" id="MobiDB-lite"/>
    </source>
</evidence>
<keyword evidence="2" id="KW-0812">Transmembrane</keyword>
<dbReference type="GeneID" id="63855855"/>
<dbReference type="OrthoDB" id="5429716at2759"/>
<keyword evidence="2" id="KW-0472">Membrane</keyword>
<feature type="transmembrane region" description="Helical" evidence="2">
    <location>
        <begin position="200"/>
        <end position="223"/>
    </location>
</feature>
<evidence type="ECO:0000313" key="4">
    <source>
        <dbReference type="Proteomes" id="UP000800039"/>
    </source>
</evidence>
<dbReference type="Proteomes" id="UP000800039">
    <property type="component" value="Unassembled WGS sequence"/>
</dbReference>
<dbReference type="EMBL" id="ML976614">
    <property type="protein sequence ID" value="KAF1849910.1"/>
    <property type="molecule type" value="Genomic_DNA"/>
</dbReference>
<proteinExistence type="predicted"/>
<organism evidence="3 4">
    <name type="scientific">Cucurbitaria berberidis CBS 394.84</name>
    <dbReference type="NCBI Taxonomy" id="1168544"/>
    <lineage>
        <taxon>Eukaryota</taxon>
        <taxon>Fungi</taxon>
        <taxon>Dikarya</taxon>
        <taxon>Ascomycota</taxon>
        <taxon>Pezizomycotina</taxon>
        <taxon>Dothideomycetes</taxon>
        <taxon>Pleosporomycetidae</taxon>
        <taxon>Pleosporales</taxon>
        <taxon>Pleosporineae</taxon>
        <taxon>Cucurbitariaceae</taxon>
        <taxon>Cucurbitaria</taxon>
    </lineage>
</organism>
<comment type="caution">
    <text evidence="3">The sequence shown here is derived from an EMBL/GenBank/DDBJ whole genome shotgun (WGS) entry which is preliminary data.</text>
</comment>
<evidence type="ECO:0000313" key="3">
    <source>
        <dbReference type="EMBL" id="KAF1849910.1"/>
    </source>
</evidence>
<feature type="compositionally biased region" description="Polar residues" evidence="1">
    <location>
        <begin position="252"/>
        <end position="265"/>
    </location>
</feature>
<accession>A0A9P4GRA6</accession>
<sequence>MASPSRSLQNTWDTAWATAPPAACQTLHNLNNAVAWGEECVFEQDAGIAISFSVNTACMPWATSNAHPSASTFYSPATACPPSWSAVATHTSGDQWVTGETGLQCCPGGFAGDGRGGCRPGSSGSWPVVECSGADAEKNGLKTYSAAAWPVTARPTITALRLRYQASDMGRRSATSGGPSPTSSSGGNGTGGGGGLSTGAIAAIAVIIPLLVVIIALVVFFIWRRKKHGREAAALLASRSLADEKTGRLQASLESSQQPYHTTTDFNDDSSLGVAGRRGSAVVAVVRVSPQNETPEWNAELDASEAERHRLLSPASTAPVSAAPVSTTSIGNHSAAIELGGMARVPRKPIQPVELDSTAMVAEVGDAYIPYRTNAAPGR</sequence>
<protein>
    <submittedName>
        <fullName evidence="3">Uncharacterized protein</fullName>
    </submittedName>
</protein>
<feature type="region of interest" description="Disordered" evidence="1">
    <location>
        <begin position="168"/>
        <end position="191"/>
    </location>
</feature>
<feature type="compositionally biased region" description="Low complexity" evidence="1">
    <location>
        <begin position="175"/>
        <end position="185"/>
    </location>
</feature>
<evidence type="ECO:0000256" key="2">
    <source>
        <dbReference type="SAM" id="Phobius"/>
    </source>
</evidence>
<reference evidence="3" key="1">
    <citation type="submission" date="2020-01" db="EMBL/GenBank/DDBJ databases">
        <authorList>
            <consortium name="DOE Joint Genome Institute"/>
            <person name="Haridas S."/>
            <person name="Albert R."/>
            <person name="Binder M."/>
            <person name="Bloem J."/>
            <person name="Labutti K."/>
            <person name="Salamov A."/>
            <person name="Andreopoulos B."/>
            <person name="Baker S.E."/>
            <person name="Barry K."/>
            <person name="Bills G."/>
            <person name="Bluhm B.H."/>
            <person name="Cannon C."/>
            <person name="Castanera R."/>
            <person name="Culley D.E."/>
            <person name="Daum C."/>
            <person name="Ezra D."/>
            <person name="Gonzalez J.B."/>
            <person name="Henrissat B."/>
            <person name="Kuo A."/>
            <person name="Liang C."/>
            <person name="Lipzen A."/>
            <person name="Lutzoni F."/>
            <person name="Magnuson J."/>
            <person name="Mondo S."/>
            <person name="Nolan M."/>
            <person name="Ohm R."/>
            <person name="Pangilinan J."/>
            <person name="Park H.-J."/>
            <person name="Ramirez L."/>
            <person name="Alfaro M."/>
            <person name="Sun H."/>
            <person name="Tritt A."/>
            <person name="Yoshinaga Y."/>
            <person name="Zwiers L.-H."/>
            <person name="Turgeon B.G."/>
            <person name="Goodwin S.B."/>
            <person name="Spatafora J.W."/>
            <person name="Crous P.W."/>
            <person name="Grigoriev I.V."/>
        </authorList>
    </citation>
    <scope>NUCLEOTIDE SEQUENCE</scope>
    <source>
        <strain evidence="3">CBS 394.84</strain>
    </source>
</reference>
<name>A0A9P4GRA6_9PLEO</name>
<dbReference type="RefSeq" id="XP_040792473.1">
    <property type="nucleotide sequence ID" value="XM_040938599.1"/>
</dbReference>
<dbReference type="AlphaFoldDB" id="A0A9P4GRA6"/>
<keyword evidence="4" id="KW-1185">Reference proteome</keyword>